<gene>
    <name evidence="3" type="ORF">IU449_13885</name>
</gene>
<protein>
    <submittedName>
        <fullName evidence="3">Rpn family recombination-promoting nuclease/putative transposase</fullName>
    </submittedName>
</protein>
<sequence>MSVAPANPHDALFRRIMARPDNAAGELRHVLPEAVVNRIDWAALRFESCSFVSPHLRSRYSDLLFSTRLGDRDTFIYVLVEHQTRPDRFMPLRMVEYMAAIWNSGPADAGVAQDRSRQPHPGRGPDPVAGGPARSSGRPGWPG</sequence>
<dbReference type="InterPro" id="IPR006842">
    <property type="entry name" value="Transposase_31"/>
</dbReference>
<feature type="region of interest" description="Disordered" evidence="1">
    <location>
        <begin position="107"/>
        <end position="143"/>
    </location>
</feature>
<name>A0ABS0DDE5_9NOCA</name>
<dbReference type="PANTHER" id="PTHR34611:SF2">
    <property type="entry name" value="INACTIVE RECOMBINATION-PROMOTING NUCLEASE-LIKE PROTEIN RPNE-RELATED"/>
    <property type="match status" value="1"/>
</dbReference>
<dbReference type="Proteomes" id="UP000707731">
    <property type="component" value="Unassembled WGS sequence"/>
</dbReference>
<evidence type="ECO:0000256" key="1">
    <source>
        <dbReference type="SAM" id="MobiDB-lite"/>
    </source>
</evidence>
<dbReference type="PANTHER" id="PTHR34611">
    <property type="match status" value="1"/>
</dbReference>
<dbReference type="EMBL" id="JADLQN010000001">
    <property type="protein sequence ID" value="MBF6355622.1"/>
    <property type="molecule type" value="Genomic_DNA"/>
</dbReference>
<accession>A0ABS0DDE5</accession>
<feature type="domain" description="Transposase (putative) YhgA-like" evidence="2">
    <location>
        <begin position="7"/>
        <end position="104"/>
    </location>
</feature>
<dbReference type="InterPro" id="IPR051699">
    <property type="entry name" value="Rpn/YhgA-like_nuclease"/>
</dbReference>
<dbReference type="Pfam" id="PF04754">
    <property type="entry name" value="Transposase_31"/>
    <property type="match status" value="1"/>
</dbReference>
<proteinExistence type="predicted"/>
<evidence type="ECO:0000259" key="2">
    <source>
        <dbReference type="Pfam" id="PF04754"/>
    </source>
</evidence>
<reference evidence="3 4" key="1">
    <citation type="submission" date="2020-10" db="EMBL/GenBank/DDBJ databases">
        <title>Identification of Nocardia species via Next-generation sequencing and recognition of intraspecies genetic diversity.</title>
        <authorList>
            <person name="Li P."/>
            <person name="Li P."/>
            <person name="Lu B."/>
        </authorList>
    </citation>
    <scope>NUCLEOTIDE SEQUENCE [LARGE SCALE GENOMIC DNA]</scope>
    <source>
        <strain evidence="3 4">BJ06-0143</strain>
    </source>
</reference>
<comment type="caution">
    <text evidence="3">The sequence shown here is derived from an EMBL/GenBank/DDBJ whole genome shotgun (WGS) entry which is preliminary data.</text>
</comment>
<evidence type="ECO:0000313" key="3">
    <source>
        <dbReference type="EMBL" id="MBF6355622.1"/>
    </source>
</evidence>
<organism evidence="3 4">
    <name type="scientific">Nocardia higoensis</name>
    <dbReference type="NCBI Taxonomy" id="228599"/>
    <lineage>
        <taxon>Bacteria</taxon>
        <taxon>Bacillati</taxon>
        <taxon>Actinomycetota</taxon>
        <taxon>Actinomycetes</taxon>
        <taxon>Mycobacteriales</taxon>
        <taxon>Nocardiaceae</taxon>
        <taxon>Nocardia</taxon>
    </lineage>
</organism>
<keyword evidence="4" id="KW-1185">Reference proteome</keyword>
<evidence type="ECO:0000313" key="4">
    <source>
        <dbReference type="Proteomes" id="UP000707731"/>
    </source>
</evidence>